<reference evidence="1" key="2">
    <citation type="journal article" date="2023" name="IMA Fungus">
        <title>Comparative genomic study of the Penicillium genus elucidates a diverse pangenome and 15 lateral gene transfer events.</title>
        <authorList>
            <person name="Petersen C."/>
            <person name="Sorensen T."/>
            <person name="Nielsen M.R."/>
            <person name="Sondergaard T.E."/>
            <person name="Sorensen J.L."/>
            <person name="Fitzpatrick D.A."/>
            <person name="Frisvad J.C."/>
            <person name="Nielsen K.L."/>
        </authorList>
    </citation>
    <scope>NUCLEOTIDE SEQUENCE</scope>
    <source>
        <strain evidence="1">IBT 17660</strain>
    </source>
</reference>
<evidence type="ECO:0000313" key="1">
    <source>
        <dbReference type="EMBL" id="KAJ5465896.1"/>
    </source>
</evidence>
<dbReference type="AlphaFoldDB" id="A0A9X0BIL9"/>
<name>A0A9X0BIL9_9EURO</name>
<comment type="caution">
    <text evidence="1">The sequence shown here is derived from an EMBL/GenBank/DDBJ whole genome shotgun (WGS) entry which is preliminary data.</text>
</comment>
<reference evidence="1" key="1">
    <citation type="submission" date="2022-12" db="EMBL/GenBank/DDBJ databases">
        <authorList>
            <person name="Petersen C."/>
        </authorList>
    </citation>
    <scope>NUCLEOTIDE SEQUENCE</scope>
    <source>
        <strain evidence="1">IBT 17660</strain>
    </source>
</reference>
<organism evidence="1 2">
    <name type="scientific">Penicillium desertorum</name>
    <dbReference type="NCBI Taxonomy" id="1303715"/>
    <lineage>
        <taxon>Eukaryota</taxon>
        <taxon>Fungi</taxon>
        <taxon>Dikarya</taxon>
        <taxon>Ascomycota</taxon>
        <taxon>Pezizomycotina</taxon>
        <taxon>Eurotiomycetes</taxon>
        <taxon>Eurotiomycetidae</taxon>
        <taxon>Eurotiales</taxon>
        <taxon>Aspergillaceae</taxon>
        <taxon>Penicillium</taxon>
    </lineage>
</organism>
<sequence>MCGDTNRPTFGGTIAVLFPRGTHQSSNTSGASLSSSPESVSSFASSSSSTASISSYSLFFRDTDASKTRAIFRTEDAVTYHALRGCGNVDMRIDTDQRLTVRIRKFGDLSTTSQSTAPLHQFRLNMEQDKNPRTVNPTEIEFELPERLDLGVSEKGVIGRQVTVREEGGSILGIGIVGYN</sequence>
<dbReference type="EMBL" id="JAPWDO010000006">
    <property type="protein sequence ID" value="KAJ5465896.1"/>
    <property type="molecule type" value="Genomic_DNA"/>
</dbReference>
<dbReference type="OrthoDB" id="4158189at2759"/>
<proteinExistence type="predicted"/>
<keyword evidence="2" id="KW-1185">Reference proteome</keyword>
<accession>A0A9X0BIL9</accession>
<gene>
    <name evidence="1" type="ORF">N7530_009683</name>
</gene>
<dbReference type="Proteomes" id="UP001147760">
    <property type="component" value="Unassembled WGS sequence"/>
</dbReference>
<evidence type="ECO:0000313" key="2">
    <source>
        <dbReference type="Proteomes" id="UP001147760"/>
    </source>
</evidence>
<protein>
    <submittedName>
        <fullName evidence="1">Uncharacterized protein</fullName>
    </submittedName>
</protein>